<dbReference type="EMBL" id="JADDUC020000001">
    <property type="protein sequence ID" value="KAI1243388.1"/>
    <property type="molecule type" value="Genomic_DNA"/>
</dbReference>
<feature type="compositionally biased region" description="Low complexity" evidence="1">
    <location>
        <begin position="373"/>
        <end position="391"/>
    </location>
</feature>
<dbReference type="PANTHER" id="PTHR22753:SF23">
    <property type="entry name" value="TRANSMEMBRANE PROTEIN 68"/>
    <property type="match status" value="1"/>
</dbReference>
<dbReference type="GO" id="GO:0016020">
    <property type="term" value="C:membrane"/>
    <property type="evidence" value="ECO:0007669"/>
    <property type="project" value="TreeGrafter"/>
</dbReference>
<dbReference type="CDD" id="cd07987">
    <property type="entry name" value="LPLAT_MGAT-like"/>
    <property type="match status" value="2"/>
</dbReference>
<organism evidence="4">
    <name type="scientific">Lamprotornis superbus</name>
    <dbReference type="NCBI Taxonomy" id="245042"/>
    <lineage>
        <taxon>Eukaryota</taxon>
        <taxon>Metazoa</taxon>
        <taxon>Chordata</taxon>
        <taxon>Craniata</taxon>
        <taxon>Vertebrata</taxon>
        <taxon>Euteleostomi</taxon>
        <taxon>Archelosauria</taxon>
        <taxon>Archosauria</taxon>
        <taxon>Dinosauria</taxon>
        <taxon>Saurischia</taxon>
        <taxon>Theropoda</taxon>
        <taxon>Coelurosauria</taxon>
        <taxon>Aves</taxon>
        <taxon>Neognathae</taxon>
        <taxon>Neoaves</taxon>
        <taxon>Telluraves</taxon>
        <taxon>Australaves</taxon>
        <taxon>Passeriformes</taxon>
        <taxon>Sturnidae</taxon>
        <taxon>Lamprotornis</taxon>
    </lineage>
</organism>
<evidence type="ECO:0000256" key="1">
    <source>
        <dbReference type="SAM" id="MobiDB-lite"/>
    </source>
</evidence>
<dbReference type="Proteomes" id="UP000618051">
    <property type="component" value="Unassembled WGS sequence"/>
</dbReference>
<keyword evidence="2" id="KW-0812">Transmembrane</keyword>
<evidence type="ECO:0000313" key="6">
    <source>
        <dbReference type="Proteomes" id="UP000618051"/>
    </source>
</evidence>
<keyword evidence="6" id="KW-1185">Reference proteome</keyword>
<dbReference type="OrthoDB" id="44277at2759"/>
<evidence type="ECO:0000313" key="5">
    <source>
        <dbReference type="EMBL" id="KAI1243388.1"/>
    </source>
</evidence>
<dbReference type="EMBL" id="JADDUC010000039">
    <property type="protein sequence ID" value="KAG0122073.1"/>
    <property type="molecule type" value="Genomic_DNA"/>
</dbReference>
<dbReference type="PANTHER" id="PTHR22753">
    <property type="entry name" value="TRANSMEMBRANE PROTEIN 68"/>
    <property type="match status" value="1"/>
</dbReference>
<sequence length="730" mass="82457">MTSLSCLSYVLEEWTVVEFLKKYLFHVIIGTLTISAILVFFIVPLTIVVFIYLTNILLLIYQRNNELKADPLSDVWNRGRKTIATFWDIYARIWHGYELHGVQNLPEGPAILVYYHGAIPIDYLYFLSRLFLWKKRLCLSVADHFVFRLPGLKLLLGVTGVIPGTREECLAALRNGYLVSISPGGVREALFSDESYQLMWGNRKGFAQVALEAKVPIIPMYTQNVREGYRMFKERRFFRQLYESTRLPFTPPYGGLPVKFRTYIGKPIPYDPNITAEELVEKTKTAVQALISKHQTIPGNIWKALLERFDKRRKKQTLTVGVVPPETTPRGLMGPKKEIGARCVPDAGPGGCAPPAARSSRCPARPRRRPRSAGRPAAGSRPGPAAPRAPGLRGGGGRREMTGGNESCTAGPTSVSYLTCLTYILEEWTGVEDIGDYLSYAFYILWLFFPLVVVFVLPGVIVVLFYASILWLHIYKRKNEIKEAYSHDVWIGGREMVATIWDGHGRIWHGYELHGVENIPQGPGLVVFYHGATPLDFVYFAARLHIMQKRCCNVVADHFVFRLPGFRILLDVFGVIHGPKEACVRTLKKGHLLAIAPGGVREALFSDEMYTILWSDRKGFAQVAIDAKVPIIPMFTQNVREGFRTLGGIKILRSLYERIRLPIVPLYGGFPVKLRTFIGEPIPYEPNMTAEELAAKTKAAVQALIEKHQKIPGNIFRALMERFQTQKKED</sequence>
<feature type="transmembrane region" description="Helical" evidence="2">
    <location>
        <begin position="445"/>
        <end position="472"/>
    </location>
</feature>
<proteinExistence type="predicted"/>
<evidence type="ECO:0000313" key="4">
    <source>
        <dbReference type="EMBL" id="KAG0122073.1"/>
    </source>
</evidence>
<feature type="domain" description="Phospholipid/glycerol acyltransferase" evidence="3">
    <location>
        <begin position="524"/>
        <end position="639"/>
    </location>
</feature>
<accession>A0A835TWS3</accession>
<dbReference type="InterPro" id="IPR002123">
    <property type="entry name" value="Plipid/glycerol_acylTrfase"/>
</dbReference>
<name>A0A835TWS3_9PASS</name>
<dbReference type="SMART" id="SM00563">
    <property type="entry name" value="PlsC"/>
    <property type="match status" value="2"/>
</dbReference>
<comment type="caution">
    <text evidence="4">The sequence shown here is derived from an EMBL/GenBank/DDBJ whole genome shotgun (WGS) entry which is preliminary data.</text>
</comment>
<reference evidence="5 6" key="2">
    <citation type="journal article" date="2021" name="J. Hered.">
        <title>Feather Gene Expression Elucidates the Developmental Basis of Plumage Iridescence in African Starlings.</title>
        <authorList>
            <person name="Rubenstein D.R."/>
            <person name="Corvelo A."/>
            <person name="MacManes M.D."/>
            <person name="Maia R."/>
            <person name="Narzisi G."/>
            <person name="Rousaki A."/>
            <person name="Vandenabeele P."/>
            <person name="Shawkey M.D."/>
            <person name="Solomon J."/>
        </authorList>
    </citation>
    <scope>NUCLEOTIDE SEQUENCE [LARGE SCALE GENOMIC DNA]</scope>
    <source>
        <strain evidence="5">SS15</strain>
    </source>
</reference>
<reference evidence="5" key="3">
    <citation type="submission" date="2022-01" db="EMBL/GenBank/DDBJ databases">
        <authorList>
            <person name="Rubenstein D.R."/>
        </authorList>
    </citation>
    <scope>NUCLEOTIDE SEQUENCE</scope>
    <source>
        <strain evidence="5">SS15</strain>
        <tissue evidence="5">Liver</tissue>
    </source>
</reference>
<feature type="compositionally biased region" description="Low complexity" evidence="1">
    <location>
        <begin position="353"/>
        <end position="363"/>
    </location>
</feature>
<dbReference type="SUPFAM" id="SSF69593">
    <property type="entry name" value="Glycerol-3-phosphate (1)-acyltransferase"/>
    <property type="match status" value="2"/>
</dbReference>
<evidence type="ECO:0000259" key="3">
    <source>
        <dbReference type="SMART" id="SM00563"/>
    </source>
</evidence>
<feature type="domain" description="Phospholipid/glycerol acyltransferase" evidence="3">
    <location>
        <begin position="110"/>
        <end position="225"/>
    </location>
</feature>
<feature type="transmembrane region" description="Helical" evidence="2">
    <location>
        <begin position="23"/>
        <end position="53"/>
    </location>
</feature>
<gene>
    <name evidence="5" type="ORF">IHE44_0000992</name>
    <name evidence="4" type="ORF">IHE44_009588</name>
</gene>
<dbReference type="GO" id="GO:0016746">
    <property type="term" value="F:acyltransferase activity"/>
    <property type="evidence" value="ECO:0007669"/>
    <property type="project" value="InterPro"/>
</dbReference>
<feature type="region of interest" description="Disordered" evidence="1">
    <location>
        <begin position="317"/>
        <end position="408"/>
    </location>
</feature>
<dbReference type="Pfam" id="PF01553">
    <property type="entry name" value="Acyltransferase"/>
    <property type="match status" value="2"/>
</dbReference>
<protein>
    <recommendedName>
        <fullName evidence="3">Phospholipid/glycerol acyltransferase domain-containing protein</fullName>
    </recommendedName>
</protein>
<keyword evidence="2" id="KW-0472">Membrane</keyword>
<dbReference type="AlphaFoldDB" id="A0A835TWS3"/>
<reference evidence="4" key="1">
    <citation type="submission" date="2020-10" db="EMBL/GenBank/DDBJ databases">
        <title>Feather gene expression reveals the developmental basis of iridescence in African starlings.</title>
        <authorList>
            <person name="Rubenstein D.R."/>
        </authorList>
    </citation>
    <scope>NUCLEOTIDE SEQUENCE</scope>
    <source>
        <strain evidence="4">SS15</strain>
        <tissue evidence="4">Liver</tissue>
    </source>
</reference>
<evidence type="ECO:0000256" key="2">
    <source>
        <dbReference type="SAM" id="Phobius"/>
    </source>
</evidence>
<keyword evidence="2" id="KW-1133">Transmembrane helix</keyword>